<dbReference type="PANTHER" id="PTHR46401:SF2">
    <property type="entry name" value="GLYCOSYLTRANSFERASE WBBK-RELATED"/>
    <property type="match status" value="1"/>
</dbReference>
<dbReference type="Pfam" id="PF00534">
    <property type="entry name" value="Glycos_transf_1"/>
    <property type="match status" value="1"/>
</dbReference>
<keyword evidence="4" id="KW-1185">Reference proteome</keyword>
<name>A0ABW1SIT0_9LACO</name>
<organism evidence="3 4">
    <name type="scientific">Lactiplantibacillus nangangensis</name>
    <dbReference type="NCBI Taxonomy" id="2559917"/>
    <lineage>
        <taxon>Bacteria</taxon>
        <taxon>Bacillati</taxon>
        <taxon>Bacillota</taxon>
        <taxon>Bacilli</taxon>
        <taxon>Lactobacillales</taxon>
        <taxon>Lactobacillaceae</taxon>
        <taxon>Lactiplantibacillus</taxon>
    </lineage>
</organism>
<dbReference type="EC" id="2.4.-.-" evidence="3"/>
<reference evidence="4" key="1">
    <citation type="journal article" date="2019" name="Int. J. Syst. Evol. Microbiol.">
        <title>The Global Catalogue of Microorganisms (GCM) 10K type strain sequencing project: providing services to taxonomists for standard genome sequencing and annotation.</title>
        <authorList>
            <consortium name="The Broad Institute Genomics Platform"/>
            <consortium name="The Broad Institute Genome Sequencing Center for Infectious Disease"/>
            <person name="Wu L."/>
            <person name="Ma J."/>
        </authorList>
    </citation>
    <scope>NUCLEOTIDE SEQUENCE [LARGE SCALE GENOMIC DNA]</scope>
    <source>
        <strain evidence="4">CCM 8930</strain>
    </source>
</reference>
<dbReference type="GO" id="GO:0016757">
    <property type="term" value="F:glycosyltransferase activity"/>
    <property type="evidence" value="ECO:0007669"/>
    <property type="project" value="UniProtKB-KW"/>
</dbReference>
<evidence type="ECO:0000313" key="4">
    <source>
        <dbReference type="Proteomes" id="UP001596171"/>
    </source>
</evidence>
<sequence>MRIVVNDIVAVPDSGGVFSVLTDFYEEVLQYSKLHNEIEWIFLLSGPYVQETANIKVIIKPKLKRSKIARLLFELFSGGKVINQLHPDIYFSLQNTMTLGVKASKWDYVHQPLTFQNEIRFSPFRKEERNLWVHQAIIGHIINYTIKHTQTNVIVQTKWMKDAILQRHLALPSRVFILPPNNIHVDSSESNALPDFSSFFYPATAMKYKNHEFLFNAVRELEARGNNFEVICTLTEKNVADLNLSVPKSVKLVGMLDRKTVMTYYKKHVLVFPSLLETFGLPLLEARQSGDYILAGNTSFGNEILNGYPNREFFNLKDVSDLVQKMESCIQGKRNIVKVIDNRKRSKLSLVTLIQRGN</sequence>
<comment type="caution">
    <text evidence="3">The sequence shown here is derived from an EMBL/GenBank/DDBJ whole genome shotgun (WGS) entry which is preliminary data.</text>
</comment>
<gene>
    <name evidence="3" type="ORF">ACFP1L_04615</name>
</gene>
<accession>A0ABW1SIT0</accession>
<feature type="domain" description="Glycosyl transferase family 1" evidence="2">
    <location>
        <begin position="199"/>
        <end position="334"/>
    </location>
</feature>
<keyword evidence="1 3" id="KW-0808">Transferase</keyword>
<dbReference type="Proteomes" id="UP001596171">
    <property type="component" value="Unassembled WGS sequence"/>
</dbReference>
<dbReference type="PANTHER" id="PTHR46401">
    <property type="entry name" value="GLYCOSYLTRANSFERASE WBBK-RELATED"/>
    <property type="match status" value="1"/>
</dbReference>
<dbReference type="EMBL" id="JBHSSE010000009">
    <property type="protein sequence ID" value="MFC6201183.1"/>
    <property type="molecule type" value="Genomic_DNA"/>
</dbReference>
<dbReference type="InterPro" id="IPR001296">
    <property type="entry name" value="Glyco_trans_1"/>
</dbReference>
<protein>
    <submittedName>
        <fullName evidence="3">Glycosyltransferase</fullName>
        <ecNumber evidence="3">2.4.-.-</ecNumber>
    </submittedName>
</protein>
<proteinExistence type="predicted"/>
<keyword evidence="3" id="KW-0328">Glycosyltransferase</keyword>
<dbReference type="Gene3D" id="3.40.50.2000">
    <property type="entry name" value="Glycogen Phosphorylase B"/>
    <property type="match status" value="1"/>
</dbReference>
<dbReference type="RefSeq" id="WP_137616886.1">
    <property type="nucleotide sequence ID" value="NZ_BJDI01000013.1"/>
</dbReference>
<evidence type="ECO:0000313" key="3">
    <source>
        <dbReference type="EMBL" id="MFC6201183.1"/>
    </source>
</evidence>
<evidence type="ECO:0000256" key="1">
    <source>
        <dbReference type="ARBA" id="ARBA00022679"/>
    </source>
</evidence>
<dbReference type="SUPFAM" id="SSF53756">
    <property type="entry name" value="UDP-Glycosyltransferase/glycogen phosphorylase"/>
    <property type="match status" value="1"/>
</dbReference>
<evidence type="ECO:0000259" key="2">
    <source>
        <dbReference type="Pfam" id="PF00534"/>
    </source>
</evidence>